<comment type="subcellular location">
    <subcellularLocation>
        <location evidence="1">Cell membrane</location>
        <topology evidence="1">Multi-pass membrane protein</topology>
    </subcellularLocation>
</comment>
<dbReference type="Pfam" id="PF13396">
    <property type="entry name" value="PLDc_N"/>
    <property type="match status" value="1"/>
</dbReference>
<evidence type="ECO:0000256" key="3">
    <source>
        <dbReference type="ARBA" id="ARBA00022692"/>
    </source>
</evidence>
<dbReference type="GO" id="GO:0005886">
    <property type="term" value="C:plasma membrane"/>
    <property type="evidence" value="ECO:0007669"/>
    <property type="project" value="UniProtKB-SubCell"/>
</dbReference>
<keyword evidence="9" id="KW-1185">Reference proteome</keyword>
<reference evidence="8 9" key="1">
    <citation type="submission" date="2018-11" db="EMBL/GenBank/DDBJ databases">
        <title>Sequencing the genomes of 1000 actinobacteria strains.</title>
        <authorList>
            <person name="Klenk H.-P."/>
        </authorList>
    </citation>
    <scope>NUCLEOTIDE SEQUENCE [LARGE SCALE GENOMIC DNA]</scope>
    <source>
        <strain evidence="8 9">DSM 14418</strain>
    </source>
</reference>
<keyword evidence="3 6" id="KW-0812">Transmembrane</keyword>
<feature type="transmembrane region" description="Helical" evidence="6">
    <location>
        <begin position="48"/>
        <end position="66"/>
    </location>
</feature>
<feature type="domain" description="Cardiolipin synthase N-terminal" evidence="7">
    <location>
        <begin position="26"/>
        <end position="69"/>
    </location>
</feature>
<dbReference type="Proteomes" id="UP000280726">
    <property type="component" value="Unassembled WGS sequence"/>
</dbReference>
<keyword evidence="4 6" id="KW-1133">Transmembrane helix</keyword>
<proteinExistence type="predicted"/>
<keyword evidence="5 6" id="KW-0472">Membrane</keyword>
<evidence type="ECO:0000259" key="7">
    <source>
        <dbReference type="Pfam" id="PF13396"/>
    </source>
</evidence>
<accession>A0A3N5A0G9</accession>
<dbReference type="AlphaFoldDB" id="A0A3N5A0G9"/>
<protein>
    <submittedName>
        <fullName evidence="8">Phospholipase D-like protein</fullName>
    </submittedName>
</protein>
<dbReference type="InterPro" id="IPR027379">
    <property type="entry name" value="CLS_N"/>
</dbReference>
<evidence type="ECO:0000256" key="5">
    <source>
        <dbReference type="ARBA" id="ARBA00023136"/>
    </source>
</evidence>
<evidence type="ECO:0000313" key="9">
    <source>
        <dbReference type="Proteomes" id="UP000280726"/>
    </source>
</evidence>
<sequence length="73" mass="7892">MAARSWSELSTTQRRAVTALGVAEVALAVTAWVDLARRPARAVAGGKTRWAGVIAISWVGPILYFTRGRLPRT</sequence>
<keyword evidence="2" id="KW-1003">Cell membrane</keyword>
<gene>
    <name evidence="8" type="ORF">EDD32_1303</name>
</gene>
<evidence type="ECO:0000256" key="1">
    <source>
        <dbReference type="ARBA" id="ARBA00004651"/>
    </source>
</evidence>
<evidence type="ECO:0000256" key="6">
    <source>
        <dbReference type="SAM" id="Phobius"/>
    </source>
</evidence>
<evidence type="ECO:0000256" key="2">
    <source>
        <dbReference type="ARBA" id="ARBA00022475"/>
    </source>
</evidence>
<dbReference type="RefSeq" id="WP_123915980.1">
    <property type="nucleotide sequence ID" value="NZ_RKRA01000001.1"/>
</dbReference>
<dbReference type="OrthoDB" id="5125307at2"/>
<feature type="transmembrane region" description="Helical" evidence="6">
    <location>
        <begin position="16"/>
        <end position="36"/>
    </location>
</feature>
<evidence type="ECO:0000313" key="8">
    <source>
        <dbReference type="EMBL" id="RPF26845.1"/>
    </source>
</evidence>
<organism evidence="8 9">
    <name type="scientific">Georgenia muralis</name>
    <dbReference type="NCBI Taxonomy" id="154117"/>
    <lineage>
        <taxon>Bacteria</taxon>
        <taxon>Bacillati</taxon>
        <taxon>Actinomycetota</taxon>
        <taxon>Actinomycetes</taxon>
        <taxon>Micrococcales</taxon>
        <taxon>Bogoriellaceae</taxon>
        <taxon>Georgenia</taxon>
    </lineage>
</organism>
<evidence type="ECO:0000256" key="4">
    <source>
        <dbReference type="ARBA" id="ARBA00022989"/>
    </source>
</evidence>
<comment type="caution">
    <text evidence="8">The sequence shown here is derived from an EMBL/GenBank/DDBJ whole genome shotgun (WGS) entry which is preliminary data.</text>
</comment>
<dbReference type="EMBL" id="RKRA01000001">
    <property type="protein sequence ID" value="RPF26845.1"/>
    <property type="molecule type" value="Genomic_DNA"/>
</dbReference>
<name>A0A3N5A0G9_9MICO</name>